<dbReference type="Proteomes" id="UP000198280">
    <property type="component" value="Unassembled WGS sequence"/>
</dbReference>
<evidence type="ECO:0000313" key="1">
    <source>
        <dbReference type="EMBL" id="SNT51804.1"/>
    </source>
</evidence>
<keyword evidence="2" id="KW-1185">Reference proteome</keyword>
<organism evidence="1 2">
    <name type="scientific">Actinacidiphila glaucinigra</name>
    <dbReference type="NCBI Taxonomy" id="235986"/>
    <lineage>
        <taxon>Bacteria</taxon>
        <taxon>Bacillati</taxon>
        <taxon>Actinomycetota</taxon>
        <taxon>Actinomycetes</taxon>
        <taxon>Kitasatosporales</taxon>
        <taxon>Streptomycetaceae</taxon>
        <taxon>Actinacidiphila</taxon>
    </lineage>
</organism>
<name>A0A239NBJ6_9ACTN</name>
<dbReference type="RefSeq" id="WP_089228525.1">
    <property type="nucleotide sequence ID" value="NZ_FZOF01000033.1"/>
</dbReference>
<dbReference type="OrthoDB" id="4160011at2"/>
<proteinExistence type="predicted"/>
<sequence>MRHWIRQPLPQHEEINVVFFRGMSLDTLTRGLLAAQRMPLAYGKGTEWGVMMHPMLSWKNDDYDLTNYAPLCRDGGELVVFVTEPCSVKGFPPDFHYYRDGRLLTCFSFEALDYPGGDRPNLLLPALTAAKLVAPDADYDSGDYEERIVQAITEFLALPELDMP</sequence>
<accession>A0A239NBJ6</accession>
<protein>
    <submittedName>
        <fullName evidence="1">Uncharacterized protein</fullName>
    </submittedName>
</protein>
<dbReference type="AlphaFoldDB" id="A0A239NBJ6"/>
<reference evidence="1 2" key="1">
    <citation type="submission" date="2017-06" db="EMBL/GenBank/DDBJ databases">
        <authorList>
            <person name="Kim H.J."/>
            <person name="Triplett B.A."/>
        </authorList>
    </citation>
    <scope>NUCLEOTIDE SEQUENCE [LARGE SCALE GENOMIC DNA]</scope>
    <source>
        <strain evidence="1 2">CGMCC 4.1858</strain>
    </source>
</reference>
<gene>
    <name evidence="1" type="ORF">SAMN05216252_13339</name>
</gene>
<evidence type="ECO:0000313" key="2">
    <source>
        <dbReference type="Proteomes" id="UP000198280"/>
    </source>
</evidence>
<dbReference type="EMBL" id="FZOF01000033">
    <property type="protein sequence ID" value="SNT51804.1"/>
    <property type="molecule type" value="Genomic_DNA"/>
</dbReference>